<keyword evidence="2" id="KW-0614">Plasmid</keyword>
<protein>
    <submittedName>
        <fullName evidence="2">Uncharacterized protein</fullName>
    </submittedName>
</protein>
<evidence type="ECO:0000313" key="3">
    <source>
        <dbReference type="Proteomes" id="UP000198398"/>
    </source>
</evidence>
<evidence type="ECO:0000313" key="2">
    <source>
        <dbReference type="EMBL" id="ASK67306.1"/>
    </source>
</evidence>
<dbReference type="RefSeq" id="WP_089066537.1">
    <property type="nucleotide sequence ID" value="NZ_CP022317.1"/>
</dbReference>
<dbReference type="Proteomes" id="UP000198398">
    <property type="component" value="Plasmid unnamed1"/>
</dbReference>
<sequence>MSTSTRHLAEDQPTPALHFGAAPGPTPPPATPADAAALNKVADTLAAIAESPTSSRDDVRSACRDACRAFNWYATRDAAAGDIWDALMWGDSPSACNVWGGAVRAAACIRRLADKWSQDG</sequence>
<reference evidence="2 3" key="1">
    <citation type="submission" date="2017-07" db="EMBL/GenBank/DDBJ databases">
        <title>Brachybacterium sp. VR2415.</title>
        <authorList>
            <person name="Tak E.J."/>
            <person name="Bae J.-W."/>
        </authorList>
    </citation>
    <scope>NUCLEOTIDE SEQUENCE [LARGE SCALE GENOMIC DNA]</scope>
    <source>
        <strain evidence="2 3">VR2415</strain>
        <plasmid evidence="3">unnamed1 sequence</plasmid>
    </source>
</reference>
<keyword evidence="3" id="KW-1185">Reference proteome</keyword>
<geneLocation type="plasmid" evidence="3">
    <name>unnamed1 sequence</name>
</geneLocation>
<gene>
    <name evidence="2" type="ORF">CFK39_15795</name>
</gene>
<organism evidence="2 3">
    <name type="scientific">Brachybacterium avium</name>
    <dbReference type="NCBI Taxonomy" id="2017485"/>
    <lineage>
        <taxon>Bacteria</taxon>
        <taxon>Bacillati</taxon>
        <taxon>Actinomycetota</taxon>
        <taxon>Actinomycetes</taxon>
        <taxon>Micrococcales</taxon>
        <taxon>Dermabacteraceae</taxon>
        <taxon>Brachybacterium</taxon>
    </lineage>
</organism>
<dbReference type="EMBL" id="CP022317">
    <property type="protein sequence ID" value="ASK67306.1"/>
    <property type="molecule type" value="Genomic_DNA"/>
</dbReference>
<feature type="region of interest" description="Disordered" evidence="1">
    <location>
        <begin position="1"/>
        <end position="34"/>
    </location>
</feature>
<dbReference type="KEGG" id="brv:CFK39_15795"/>
<proteinExistence type="predicted"/>
<dbReference type="AlphaFoldDB" id="A0A220UHC2"/>
<name>A0A220UHC2_9MICO</name>
<evidence type="ECO:0000256" key="1">
    <source>
        <dbReference type="SAM" id="MobiDB-lite"/>
    </source>
</evidence>
<accession>A0A220UHC2</accession>